<dbReference type="PANTHER" id="PTHR46796:SF12">
    <property type="entry name" value="HTH-TYPE DNA-BINDING TRANSCRIPTIONAL ACTIVATOR EUTR"/>
    <property type="match status" value="1"/>
</dbReference>
<dbReference type="InterPro" id="IPR018062">
    <property type="entry name" value="HTH_AraC-typ_CS"/>
</dbReference>
<evidence type="ECO:0000313" key="6">
    <source>
        <dbReference type="Proteomes" id="UP000035352"/>
    </source>
</evidence>
<evidence type="ECO:0000259" key="4">
    <source>
        <dbReference type="PROSITE" id="PS01124"/>
    </source>
</evidence>
<dbReference type="SMART" id="SM00342">
    <property type="entry name" value="HTH_ARAC"/>
    <property type="match status" value="1"/>
</dbReference>
<reference evidence="5 6" key="1">
    <citation type="submission" date="2015-05" db="EMBL/GenBank/DDBJ databases">
        <authorList>
            <person name="Tang B."/>
            <person name="Yu Y."/>
        </authorList>
    </citation>
    <scope>NUCLEOTIDE SEQUENCE [LARGE SCALE GENOMIC DNA]</scope>
    <source>
        <strain evidence="5 6">DSM 7029</strain>
    </source>
</reference>
<dbReference type="RefSeq" id="WP_047193822.1">
    <property type="nucleotide sequence ID" value="NZ_CP011371.1"/>
</dbReference>
<dbReference type="KEGG" id="pbh:AAW51_1130"/>
<name>A0A0G3BKD5_9BURK</name>
<keyword evidence="6" id="KW-1185">Reference proteome</keyword>
<feature type="domain" description="HTH araC/xylS-type" evidence="4">
    <location>
        <begin position="379"/>
        <end position="481"/>
    </location>
</feature>
<dbReference type="PROSITE" id="PS00041">
    <property type="entry name" value="HTH_ARAC_FAMILY_1"/>
    <property type="match status" value="1"/>
</dbReference>
<accession>A0A0G3BKD5</accession>
<dbReference type="InterPro" id="IPR018060">
    <property type="entry name" value="HTH_AraC"/>
</dbReference>
<keyword evidence="1" id="KW-0805">Transcription regulation</keyword>
<protein>
    <submittedName>
        <fullName evidence="5">Regulatory protein HrpB</fullName>
    </submittedName>
</protein>
<dbReference type="GO" id="GO:0003700">
    <property type="term" value="F:DNA-binding transcription factor activity"/>
    <property type="evidence" value="ECO:0007669"/>
    <property type="project" value="InterPro"/>
</dbReference>
<dbReference type="Gene3D" id="1.25.40.10">
    <property type="entry name" value="Tetratricopeptide repeat domain"/>
    <property type="match status" value="1"/>
</dbReference>
<dbReference type="PATRIC" id="fig|413882.6.peg.1192"/>
<dbReference type="Pfam" id="PF12833">
    <property type="entry name" value="HTH_18"/>
    <property type="match status" value="1"/>
</dbReference>
<keyword evidence="2" id="KW-0238">DNA-binding</keyword>
<dbReference type="InterPro" id="IPR050204">
    <property type="entry name" value="AraC_XylS_family_regulators"/>
</dbReference>
<evidence type="ECO:0000256" key="1">
    <source>
        <dbReference type="ARBA" id="ARBA00023015"/>
    </source>
</evidence>
<dbReference type="SUPFAM" id="SSF46689">
    <property type="entry name" value="Homeodomain-like"/>
    <property type="match status" value="1"/>
</dbReference>
<evidence type="ECO:0000256" key="2">
    <source>
        <dbReference type="ARBA" id="ARBA00023125"/>
    </source>
</evidence>
<dbReference type="EMBL" id="CP011371">
    <property type="protein sequence ID" value="AKJ27821.1"/>
    <property type="molecule type" value="Genomic_DNA"/>
</dbReference>
<evidence type="ECO:0000313" key="5">
    <source>
        <dbReference type="EMBL" id="AKJ27821.1"/>
    </source>
</evidence>
<sequence>MTLYVLTALARTLSSDAVLSTLLEGQIQDATARTLALIEAHAETPASQGLCELQVLAGDLMLAQGHDEEAEECYRQAVKAAASAPRGQVRVVSCRNTGFLSLYQHRFGTAAACFRRVIDDEAALTAQRTEALCALALAHHGMGQTLQALEALDEAAEQAAEAASSHLALLVGMVRVELLVQQEIRAHGSLRDHVFWQLPPTSSRQRTQIEPLTALNACLLTHGKHPLVAQRLGHLRSLLMASCGDAAAVKSLEQDVAWLRRSGIVTGERQSRIDTALVCIVVRNADMARGMLEPLCGRGLRDASSQRWNFELSYCLAKVCELTGRVDEAMQHYQRYALESVQCVRVETPAEHVSSHTPTSAAATAVKDDVEMSLPAKYRRAYRYLLEHLDSADLSIREIAEHVGVTERALQSAFRTHLGMTPIEVLRRCRVERIRRDLVSPAAPGVTVIEAAARWGIRNRSTLLSSYRKYFKETPAETLARSAGA</sequence>
<dbReference type="GO" id="GO:0043565">
    <property type="term" value="F:sequence-specific DNA binding"/>
    <property type="evidence" value="ECO:0007669"/>
    <property type="project" value="InterPro"/>
</dbReference>
<dbReference type="InterPro" id="IPR009057">
    <property type="entry name" value="Homeodomain-like_sf"/>
</dbReference>
<keyword evidence="3" id="KW-0804">Transcription</keyword>
<proteinExistence type="predicted"/>
<gene>
    <name evidence="5" type="ORF">AAW51_1130</name>
</gene>
<dbReference type="InterPro" id="IPR011990">
    <property type="entry name" value="TPR-like_helical_dom_sf"/>
</dbReference>
<organism evidence="5 6">
    <name type="scientific">Caldimonas brevitalea</name>
    <dbReference type="NCBI Taxonomy" id="413882"/>
    <lineage>
        <taxon>Bacteria</taxon>
        <taxon>Pseudomonadati</taxon>
        <taxon>Pseudomonadota</taxon>
        <taxon>Betaproteobacteria</taxon>
        <taxon>Burkholderiales</taxon>
        <taxon>Sphaerotilaceae</taxon>
        <taxon>Caldimonas</taxon>
    </lineage>
</organism>
<dbReference type="STRING" id="413882.AAW51_1130"/>
<dbReference type="PROSITE" id="PS01124">
    <property type="entry name" value="HTH_ARAC_FAMILY_2"/>
    <property type="match status" value="1"/>
</dbReference>
<dbReference type="SUPFAM" id="SSF48452">
    <property type="entry name" value="TPR-like"/>
    <property type="match status" value="1"/>
</dbReference>
<dbReference type="AlphaFoldDB" id="A0A0G3BKD5"/>
<evidence type="ECO:0000256" key="3">
    <source>
        <dbReference type="ARBA" id="ARBA00023163"/>
    </source>
</evidence>
<dbReference type="PANTHER" id="PTHR46796">
    <property type="entry name" value="HTH-TYPE TRANSCRIPTIONAL ACTIVATOR RHAS-RELATED"/>
    <property type="match status" value="1"/>
</dbReference>
<dbReference type="Proteomes" id="UP000035352">
    <property type="component" value="Chromosome"/>
</dbReference>
<dbReference type="Gene3D" id="1.10.10.60">
    <property type="entry name" value="Homeodomain-like"/>
    <property type="match status" value="1"/>
</dbReference>